<accession>A0ABV4SE69</accession>
<protein>
    <submittedName>
        <fullName evidence="2">MarR family transcriptional regulator</fullName>
    </submittedName>
</protein>
<keyword evidence="3" id="KW-1185">Reference proteome</keyword>
<proteinExistence type="predicted"/>
<evidence type="ECO:0000313" key="3">
    <source>
        <dbReference type="Proteomes" id="UP001571476"/>
    </source>
</evidence>
<dbReference type="SUPFAM" id="SSF46785">
    <property type="entry name" value="Winged helix' DNA-binding domain"/>
    <property type="match status" value="1"/>
</dbReference>
<sequence length="74" mass="8232">MSEAPGKAMRMNELAAACGISSGWMTRVVTRLDRRGWVERTKCAQDGFPPSVIRRISCGRADASATLRRPRPRQ</sequence>
<evidence type="ECO:0000259" key="1">
    <source>
        <dbReference type="Pfam" id="PF01047"/>
    </source>
</evidence>
<dbReference type="Pfam" id="PF01047">
    <property type="entry name" value="MarR"/>
    <property type="match status" value="1"/>
</dbReference>
<dbReference type="InterPro" id="IPR000835">
    <property type="entry name" value="HTH_MarR-typ"/>
</dbReference>
<dbReference type="Gene3D" id="1.10.10.10">
    <property type="entry name" value="Winged helix-like DNA-binding domain superfamily/Winged helix DNA-binding domain"/>
    <property type="match status" value="1"/>
</dbReference>
<name>A0ABV4SE69_9ACTN</name>
<gene>
    <name evidence="2" type="ORF">ACEG43_03585</name>
</gene>
<comment type="caution">
    <text evidence="2">The sequence shown here is derived from an EMBL/GenBank/DDBJ whole genome shotgun (WGS) entry which is preliminary data.</text>
</comment>
<dbReference type="RefSeq" id="WP_372561732.1">
    <property type="nucleotide sequence ID" value="NZ_JBGOSP010000002.1"/>
</dbReference>
<evidence type="ECO:0000313" key="2">
    <source>
        <dbReference type="EMBL" id="MFA3835273.1"/>
    </source>
</evidence>
<dbReference type="EMBL" id="JBGOSP010000002">
    <property type="protein sequence ID" value="MFA3835273.1"/>
    <property type="molecule type" value="Genomic_DNA"/>
</dbReference>
<feature type="domain" description="HTH marR-type" evidence="1">
    <location>
        <begin position="8"/>
        <end position="46"/>
    </location>
</feature>
<dbReference type="InterPro" id="IPR036390">
    <property type="entry name" value="WH_DNA-bd_sf"/>
</dbReference>
<dbReference type="Proteomes" id="UP001571476">
    <property type="component" value="Unassembled WGS sequence"/>
</dbReference>
<organism evidence="2 3">
    <name type="scientific">Streptomyces aureus</name>
    <dbReference type="NCBI Taxonomy" id="193461"/>
    <lineage>
        <taxon>Bacteria</taxon>
        <taxon>Bacillati</taxon>
        <taxon>Actinomycetota</taxon>
        <taxon>Actinomycetes</taxon>
        <taxon>Kitasatosporales</taxon>
        <taxon>Streptomycetaceae</taxon>
        <taxon>Streptomyces</taxon>
    </lineage>
</organism>
<dbReference type="InterPro" id="IPR036388">
    <property type="entry name" value="WH-like_DNA-bd_sf"/>
</dbReference>
<reference evidence="2 3" key="1">
    <citation type="submission" date="2024-08" db="EMBL/GenBank/DDBJ databases">
        <title>Genome sequence of Streptomyces aureus CACIA-1.46HGO.</title>
        <authorList>
            <person name="Evangelista-Martinez Z."/>
        </authorList>
    </citation>
    <scope>NUCLEOTIDE SEQUENCE [LARGE SCALE GENOMIC DNA]</scope>
    <source>
        <strain evidence="2 3">CACIA-1.46HGO</strain>
    </source>
</reference>